<name>A0A0C2MN25_THEKT</name>
<gene>
    <name evidence="4" type="ORF">RF11_15483</name>
</gene>
<evidence type="ECO:0000256" key="1">
    <source>
        <dbReference type="ARBA" id="ARBA00009500"/>
    </source>
</evidence>
<reference evidence="4 5" key="1">
    <citation type="journal article" date="2014" name="Genome Biol. Evol.">
        <title>The genome of the myxosporean Thelohanellus kitauei shows adaptations to nutrient acquisition within its fish host.</title>
        <authorList>
            <person name="Yang Y."/>
            <person name="Xiong J."/>
            <person name="Zhou Z."/>
            <person name="Huo F."/>
            <person name="Miao W."/>
            <person name="Ran C."/>
            <person name="Liu Y."/>
            <person name="Zhang J."/>
            <person name="Feng J."/>
            <person name="Wang M."/>
            <person name="Wang M."/>
            <person name="Wang L."/>
            <person name="Yao B."/>
        </authorList>
    </citation>
    <scope>NUCLEOTIDE SEQUENCE [LARGE SCALE GENOMIC DNA]</scope>
    <source>
        <strain evidence="4">Wuqing</strain>
    </source>
</reference>
<dbReference type="InterPro" id="IPR042185">
    <property type="entry name" value="Serpin_sf_2"/>
</dbReference>
<dbReference type="Pfam" id="PF00079">
    <property type="entry name" value="Serpin"/>
    <property type="match status" value="1"/>
</dbReference>
<dbReference type="Proteomes" id="UP000031668">
    <property type="component" value="Unassembled WGS sequence"/>
</dbReference>
<dbReference type="Gene3D" id="2.30.39.10">
    <property type="entry name" value="Alpha-1-antitrypsin, domain 1"/>
    <property type="match status" value="1"/>
</dbReference>
<dbReference type="SUPFAM" id="SSF56574">
    <property type="entry name" value="Serpins"/>
    <property type="match status" value="1"/>
</dbReference>
<feature type="domain" description="Serpin" evidence="3">
    <location>
        <begin position="11"/>
        <end position="371"/>
    </location>
</feature>
<evidence type="ECO:0000259" key="3">
    <source>
        <dbReference type="SMART" id="SM00093"/>
    </source>
</evidence>
<organism evidence="4 5">
    <name type="scientific">Thelohanellus kitauei</name>
    <name type="common">Myxosporean</name>
    <dbReference type="NCBI Taxonomy" id="669202"/>
    <lineage>
        <taxon>Eukaryota</taxon>
        <taxon>Metazoa</taxon>
        <taxon>Cnidaria</taxon>
        <taxon>Myxozoa</taxon>
        <taxon>Myxosporea</taxon>
        <taxon>Bivalvulida</taxon>
        <taxon>Platysporina</taxon>
        <taxon>Myxobolidae</taxon>
        <taxon>Thelohanellus</taxon>
    </lineage>
</organism>
<dbReference type="Gene3D" id="3.30.497.10">
    <property type="entry name" value="Antithrombin, subunit I, domain 2"/>
    <property type="match status" value="1"/>
</dbReference>
<dbReference type="PANTHER" id="PTHR11461">
    <property type="entry name" value="SERINE PROTEASE INHIBITOR, SERPIN"/>
    <property type="match status" value="1"/>
</dbReference>
<proteinExistence type="inferred from homology"/>
<dbReference type="SMART" id="SM00093">
    <property type="entry name" value="SERPIN"/>
    <property type="match status" value="1"/>
</dbReference>
<accession>A0A0C2MN25</accession>
<dbReference type="InterPro" id="IPR000215">
    <property type="entry name" value="Serpin_fam"/>
</dbReference>
<dbReference type="EMBL" id="JWZT01004803">
    <property type="protein sequence ID" value="KII63036.1"/>
    <property type="molecule type" value="Genomic_DNA"/>
</dbReference>
<dbReference type="AlphaFoldDB" id="A0A0C2MN25"/>
<dbReference type="OMA" id="AETINSW"/>
<evidence type="ECO:0000313" key="4">
    <source>
        <dbReference type="EMBL" id="KII63036.1"/>
    </source>
</evidence>
<dbReference type="InterPro" id="IPR023796">
    <property type="entry name" value="Serpin_dom"/>
</dbReference>
<dbReference type="InterPro" id="IPR036186">
    <property type="entry name" value="Serpin_sf"/>
</dbReference>
<evidence type="ECO:0000256" key="2">
    <source>
        <dbReference type="RuleBase" id="RU000411"/>
    </source>
</evidence>
<dbReference type="GO" id="GO:0005615">
    <property type="term" value="C:extracellular space"/>
    <property type="evidence" value="ECO:0007669"/>
    <property type="project" value="InterPro"/>
</dbReference>
<dbReference type="GO" id="GO:0004867">
    <property type="term" value="F:serine-type endopeptidase inhibitor activity"/>
    <property type="evidence" value="ECO:0007669"/>
    <property type="project" value="InterPro"/>
</dbReference>
<dbReference type="OrthoDB" id="5966977at2759"/>
<sequence length="374" mass="43629">MSVGYFNCFSSSFFKQLYISQNSTGNIVFSGISFYVLMGAIQYGLQGRSYNQLSAILLNDFDKLDDPKLWSTSRTAIILNKIRYISESFLNVRSLLFYSCDLNDHFEQVSSLIFKLSAFKIDNSTEIQTAHGIHEWMLETDYRSFVNHFNESNLSEGKLLYINEFTFHADWKINFDPRFTKLEDFFDEYGKPIQVEMMSQKSYNLIFYSNDYNFKILFKELRYENLYSAIVLPRKGHNILNVLKKIKIDQIRAYFQKSQLKYTKLKLPKFKISGHIDVARTLKQFGITDIFDKNKSDFGRMTNQTVFVGNLIHVSNLIIDDLDSTEAATTRAKDDQSMENPFRFYVKKPFLFLVYYETMNIVILSAVVTNPAAT</sequence>
<dbReference type="InterPro" id="IPR042178">
    <property type="entry name" value="Serpin_sf_1"/>
</dbReference>
<comment type="similarity">
    <text evidence="1 2">Belongs to the serpin family.</text>
</comment>
<comment type="caution">
    <text evidence="4">The sequence shown here is derived from an EMBL/GenBank/DDBJ whole genome shotgun (WGS) entry which is preliminary data.</text>
</comment>
<protein>
    <submittedName>
        <fullName evidence="4">Glia-derived nexin</fullName>
    </submittedName>
</protein>
<keyword evidence="5" id="KW-1185">Reference proteome</keyword>
<dbReference type="PANTHER" id="PTHR11461:SF211">
    <property type="entry name" value="GH10112P-RELATED"/>
    <property type="match status" value="1"/>
</dbReference>
<evidence type="ECO:0000313" key="5">
    <source>
        <dbReference type="Proteomes" id="UP000031668"/>
    </source>
</evidence>